<dbReference type="NCBIfam" id="TIGR00666">
    <property type="entry name" value="PBP4"/>
    <property type="match status" value="1"/>
</dbReference>
<evidence type="ECO:0000313" key="4">
    <source>
        <dbReference type="EMBL" id="GBL44386.1"/>
    </source>
</evidence>
<organism evidence="4 5">
    <name type="scientific">Sulfuriferula multivorans</name>
    <dbReference type="NCBI Taxonomy" id="1559896"/>
    <lineage>
        <taxon>Bacteria</taxon>
        <taxon>Pseudomonadati</taxon>
        <taxon>Pseudomonadota</taxon>
        <taxon>Betaproteobacteria</taxon>
        <taxon>Nitrosomonadales</taxon>
        <taxon>Sulfuricellaceae</taxon>
        <taxon>Sulfuriferula</taxon>
    </lineage>
</organism>
<evidence type="ECO:0000256" key="2">
    <source>
        <dbReference type="ARBA" id="ARBA00022801"/>
    </source>
</evidence>
<feature type="chain" id="PRO_5019118416" evidence="3">
    <location>
        <begin position="20"/>
        <end position="470"/>
    </location>
</feature>
<keyword evidence="5" id="KW-1185">Reference proteome</keyword>
<comment type="similarity">
    <text evidence="1">Belongs to the peptidase S13 family.</text>
</comment>
<dbReference type="PRINTS" id="PR00922">
    <property type="entry name" value="DADACBPTASE3"/>
</dbReference>
<dbReference type="GO" id="GO:0004185">
    <property type="term" value="F:serine-type carboxypeptidase activity"/>
    <property type="evidence" value="ECO:0007669"/>
    <property type="project" value="InterPro"/>
</dbReference>
<dbReference type="OrthoDB" id="9802627at2"/>
<name>A0A401JA09_9PROT</name>
<keyword evidence="4" id="KW-0645">Protease</keyword>
<evidence type="ECO:0000256" key="1">
    <source>
        <dbReference type="ARBA" id="ARBA00006096"/>
    </source>
</evidence>
<dbReference type="Gene3D" id="3.50.80.20">
    <property type="entry name" value="D-Ala-D-Ala carboxypeptidase C, peptidase S13"/>
    <property type="match status" value="1"/>
</dbReference>
<dbReference type="InterPro" id="IPR012338">
    <property type="entry name" value="Beta-lactam/transpept-like"/>
</dbReference>
<keyword evidence="4" id="KW-0121">Carboxypeptidase</keyword>
<dbReference type="Gene3D" id="3.40.710.10">
    <property type="entry name" value="DD-peptidase/beta-lactamase superfamily"/>
    <property type="match status" value="1"/>
</dbReference>
<dbReference type="GO" id="GO:0006508">
    <property type="term" value="P:proteolysis"/>
    <property type="evidence" value="ECO:0007669"/>
    <property type="project" value="InterPro"/>
</dbReference>
<reference evidence="4 5" key="1">
    <citation type="journal article" date="2019" name="Front. Microbiol.">
        <title>Genomes of Neutrophilic Sulfur-Oxidizing Chemolithoautotrophs Representing 9 Proteobacterial Species From 8 Genera.</title>
        <authorList>
            <person name="Watanabe T."/>
            <person name="Kojima H."/>
            <person name="Umezawa K."/>
            <person name="Hori C."/>
            <person name="Takasuka T.E."/>
            <person name="Kato Y."/>
            <person name="Fukui M."/>
        </authorList>
    </citation>
    <scope>NUCLEOTIDE SEQUENCE [LARGE SCALE GENOMIC DNA]</scope>
    <source>
        <strain evidence="4 5">TTN</strain>
    </source>
</reference>
<sequence>MILRVQWLVLLLVWSTAWAGNGALPASVQAALRQANIPASHVGVVVWEVGKPAPLLSHDDRLSFNPASTMKLVTSYAALELLGPAYTWKTEVYTDGSLVDGVLTGNLYIKGYGDPQLTLERFWLLLRELRSRGVREIRGDLVLDQSYFSLPAADPASFDGEPGRAYNAVPAALMVNFNSTALRLTPVSGGVAVYADPLPPGMRLVNKLQLDNAPCGEWRDRIDFQWLPGNGNSRLVLNGNYAAACGEKSTAFNLGDASVSVADAFRMLWQESGGRFTGNWRTGEVPASAQRLVVFESPPLAEVVRSLNKFSNNVMARSLFLSLGAVKNGAPGNTQKSADVVRDWLARKGLHFPELVLENGSGLSRIERISPRSMAQLLLAAHNSPVFAELESALPIAAVDGTMKSRGKDTPLAGHAHIKTGTLEGVKTIAGYVFDQTGRRFVVVFDINDTNAAAGGAAQDALLEWVYGGR</sequence>
<dbReference type="PANTHER" id="PTHR30023:SF0">
    <property type="entry name" value="PENICILLIN-SENSITIVE CARBOXYPEPTIDASE A"/>
    <property type="match status" value="1"/>
</dbReference>
<dbReference type="EMBL" id="BGOW01000001">
    <property type="protein sequence ID" value="GBL44386.1"/>
    <property type="molecule type" value="Genomic_DNA"/>
</dbReference>
<dbReference type="PANTHER" id="PTHR30023">
    <property type="entry name" value="D-ALANYL-D-ALANINE CARBOXYPEPTIDASE"/>
    <property type="match status" value="1"/>
</dbReference>
<dbReference type="GO" id="GO:0000270">
    <property type="term" value="P:peptidoglycan metabolic process"/>
    <property type="evidence" value="ECO:0007669"/>
    <property type="project" value="TreeGrafter"/>
</dbReference>
<feature type="signal peptide" evidence="3">
    <location>
        <begin position="1"/>
        <end position="19"/>
    </location>
</feature>
<dbReference type="InterPro" id="IPR000667">
    <property type="entry name" value="Peptidase_S13"/>
</dbReference>
<comment type="caution">
    <text evidence="4">The sequence shown here is derived from an EMBL/GenBank/DDBJ whole genome shotgun (WGS) entry which is preliminary data.</text>
</comment>
<protein>
    <submittedName>
        <fullName evidence="4">D-alanyl-D-alanine carboxypeptidase</fullName>
    </submittedName>
</protein>
<dbReference type="Pfam" id="PF02113">
    <property type="entry name" value="Peptidase_S13"/>
    <property type="match status" value="1"/>
</dbReference>
<evidence type="ECO:0000256" key="3">
    <source>
        <dbReference type="SAM" id="SignalP"/>
    </source>
</evidence>
<accession>A0A401JA09</accession>
<dbReference type="Proteomes" id="UP000286806">
    <property type="component" value="Unassembled WGS sequence"/>
</dbReference>
<dbReference type="AlphaFoldDB" id="A0A401JA09"/>
<evidence type="ECO:0000313" key="5">
    <source>
        <dbReference type="Proteomes" id="UP000286806"/>
    </source>
</evidence>
<keyword evidence="2" id="KW-0378">Hydrolase</keyword>
<dbReference type="SUPFAM" id="SSF56601">
    <property type="entry name" value="beta-lactamase/transpeptidase-like"/>
    <property type="match status" value="1"/>
</dbReference>
<keyword evidence="3" id="KW-0732">Signal</keyword>
<proteinExistence type="inferred from homology"/>
<gene>
    <name evidence="4" type="ORF">SFMTTN_0181</name>
</gene>